<feature type="domain" description="SsuA/THI5-like" evidence="5">
    <location>
        <begin position="104"/>
        <end position="222"/>
    </location>
</feature>
<evidence type="ECO:0000313" key="6">
    <source>
        <dbReference type="EMBL" id="TQV84371.1"/>
    </source>
</evidence>
<organism evidence="6 7">
    <name type="scientific">Aliikangiella coralliicola</name>
    <dbReference type="NCBI Taxonomy" id="2592383"/>
    <lineage>
        <taxon>Bacteria</taxon>
        <taxon>Pseudomonadati</taxon>
        <taxon>Pseudomonadota</taxon>
        <taxon>Gammaproteobacteria</taxon>
        <taxon>Oceanospirillales</taxon>
        <taxon>Pleioneaceae</taxon>
        <taxon>Aliikangiella</taxon>
    </lineage>
</organism>
<feature type="signal peptide" evidence="4">
    <location>
        <begin position="1"/>
        <end position="19"/>
    </location>
</feature>
<comment type="similarity">
    <text evidence="2">Belongs to the bacterial solute-binding protein SsuA/TauA family.</text>
</comment>
<evidence type="ECO:0000256" key="4">
    <source>
        <dbReference type="SAM" id="SignalP"/>
    </source>
</evidence>
<dbReference type="Gene3D" id="3.40.190.10">
    <property type="entry name" value="Periplasmic binding protein-like II"/>
    <property type="match status" value="1"/>
</dbReference>
<dbReference type="Proteomes" id="UP000315439">
    <property type="component" value="Unassembled WGS sequence"/>
</dbReference>
<evidence type="ECO:0000256" key="1">
    <source>
        <dbReference type="ARBA" id="ARBA00004418"/>
    </source>
</evidence>
<proteinExistence type="inferred from homology"/>
<gene>
    <name evidence="6" type="ORF">FLL46_22370</name>
</gene>
<evidence type="ECO:0000256" key="2">
    <source>
        <dbReference type="ARBA" id="ARBA00010742"/>
    </source>
</evidence>
<evidence type="ECO:0000313" key="7">
    <source>
        <dbReference type="Proteomes" id="UP000315439"/>
    </source>
</evidence>
<reference evidence="6 7" key="1">
    <citation type="submission" date="2019-07" db="EMBL/GenBank/DDBJ databases">
        <title>Draft genome for Aliikangiella sp. M105.</title>
        <authorList>
            <person name="Wang G."/>
        </authorList>
    </citation>
    <scope>NUCLEOTIDE SEQUENCE [LARGE SCALE GENOMIC DNA]</scope>
    <source>
        <strain evidence="6 7">M105</strain>
    </source>
</reference>
<dbReference type="EMBL" id="VIKS01000014">
    <property type="protein sequence ID" value="TQV84371.1"/>
    <property type="molecule type" value="Genomic_DNA"/>
</dbReference>
<dbReference type="OrthoDB" id="5292144at2"/>
<dbReference type="GO" id="GO:0042597">
    <property type="term" value="C:periplasmic space"/>
    <property type="evidence" value="ECO:0007669"/>
    <property type="project" value="UniProtKB-SubCell"/>
</dbReference>
<accession>A0A545U4G8</accession>
<keyword evidence="7" id="KW-1185">Reference proteome</keyword>
<dbReference type="PANTHER" id="PTHR30024">
    <property type="entry name" value="ALIPHATIC SULFONATES-BINDING PROTEIN-RELATED"/>
    <property type="match status" value="1"/>
</dbReference>
<protein>
    <recommendedName>
        <fullName evidence="5">SsuA/THI5-like domain-containing protein</fullName>
    </recommendedName>
</protein>
<dbReference type="Pfam" id="PF09084">
    <property type="entry name" value="NMT1"/>
    <property type="match status" value="1"/>
</dbReference>
<evidence type="ECO:0000256" key="3">
    <source>
        <dbReference type="ARBA" id="ARBA00022729"/>
    </source>
</evidence>
<comment type="subcellular location">
    <subcellularLocation>
        <location evidence="1">Periplasm</location>
    </subcellularLocation>
</comment>
<dbReference type="RefSeq" id="WP_142933929.1">
    <property type="nucleotide sequence ID" value="NZ_ML660170.1"/>
</dbReference>
<evidence type="ECO:0000259" key="5">
    <source>
        <dbReference type="Pfam" id="PF09084"/>
    </source>
</evidence>
<comment type="caution">
    <text evidence="6">The sequence shown here is derived from an EMBL/GenBank/DDBJ whole genome shotgun (WGS) entry which is preliminary data.</text>
</comment>
<dbReference type="SUPFAM" id="SSF53850">
    <property type="entry name" value="Periplasmic binding protein-like II"/>
    <property type="match status" value="1"/>
</dbReference>
<name>A0A545U4G8_9GAMM</name>
<keyword evidence="3 4" id="KW-0732">Signal</keyword>
<feature type="chain" id="PRO_5021817899" description="SsuA/THI5-like domain-containing protein" evidence="4">
    <location>
        <begin position="20"/>
        <end position="314"/>
    </location>
</feature>
<dbReference type="InterPro" id="IPR015168">
    <property type="entry name" value="SsuA/THI5"/>
</dbReference>
<dbReference type="PANTHER" id="PTHR30024:SF47">
    <property type="entry name" value="TAURINE-BINDING PERIPLASMIC PROTEIN"/>
    <property type="match status" value="1"/>
</dbReference>
<sequence>MKFYLLLIIFLSNFAAVHSKPKLFSSDWPVWSITEGMKDSHLLDGFDYKIKKYETSLKWFRAGNLDVTFMTLYDFISIQPSKTPTVILGVTDYSNGGDKIILRNDIKKISDLRGKKILLASNTISLWLLHNFLRSHGLTLDDVQIVNESVTLAPLLFKEDKRYSAVVGWNPSIDGALDEDAYVASTSSDFPRAIYDLIVAKKTVVDEHPELIEAFVKSYYQSIRSDLIISKTAQTLSVSVAEYKSWLGDASIFPTRTASNNEYKSLLDSARDIQAFLTVAPLSVQDNETRKRFKPRQLDFKSLMIQGTATEINR</sequence>
<dbReference type="AlphaFoldDB" id="A0A545U4G8"/>